<evidence type="ECO:0000313" key="3">
    <source>
        <dbReference type="Proteomes" id="UP001523392"/>
    </source>
</evidence>
<protein>
    <submittedName>
        <fullName evidence="2">YdaS family helix-turn-helix protein</fullName>
    </submittedName>
</protein>
<accession>A0ABT1DBM9</accession>
<gene>
    <name evidence="2" type="ORF">JYK14_24735</name>
</gene>
<name>A0ABT1DBM9_9PROT</name>
<sequence length="143" mass="15426">MATPNHPLEAFEAAIRAAGGASALARALGLTPGVVTQWRKAGRVPAERVRAISQATGVPPEALRPDLYPAGAAQPGFAEVQLPLVQQAEALGLDAEAIAERALREAVGREKARRWAEENKAAIEAWTRYFEENDTPLAEFRQF</sequence>
<dbReference type="Gene3D" id="1.10.260.40">
    <property type="entry name" value="lambda repressor-like DNA-binding domains"/>
    <property type="match status" value="1"/>
</dbReference>
<dbReference type="InterPro" id="IPR009956">
    <property type="entry name" value="Post-segregation_anti-tox_CcdA"/>
</dbReference>
<evidence type="ECO:0000313" key="2">
    <source>
        <dbReference type="EMBL" id="MCO6419343.1"/>
    </source>
</evidence>
<dbReference type="EMBL" id="JAFIRR010000187">
    <property type="protein sequence ID" value="MCO6419343.1"/>
    <property type="molecule type" value="Genomic_DNA"/>
</dbReference>
<dbReference type="SUPFAM" id="SSF47413">
    <property type="entry name" value="lambda repressor-like DNA-binding domains"/>
    <property type="match status" value="1"/>
</dbReference>
<dbReference type="Pfam" id="PF07362">
    <property type="entry name" value="CcdA"/>
    <property type="match status" value="1"/>
</dbReference>
<keyword evidence="1" id="KW-1277">Toxin-antitoxin system</keyword>
<organism evidence="2 3">
    <name type="scientific">Siccirubricoccus soli</name>
    <dbReference type="NCBI Taxonomy" id="2899147"/>
    <lineage>
        <taxon>Bacteria</taxon>
        <taxon>Pseudomonadati</taxon>
        <taxon>Pseudomonadota</taxon>
        <taxon>Alphaproteobacteria</taxon>
        <taxon>Acetobacterales</taxon>
        <taxon>Roseomonadaceae</taxon>
        <taxon>Siccirubricoccus</taxon>
    </lineage>
</organism>
<keyword evidence="3" id="KW-1185">Reference proteome</keyword>
<comment type="caution">
    <text evidence="2">The sequence shown here is derived from an EMBL/GenBank/DDBJ whole genome shotgun (WGS) entry which is preliminary data.</text>
</comment>
<dbReference type="RefSeq" id="WP_252955958.1">
    <property type="nucleotide sequence ID" value="NZ_JAFIRR010000187.1"/>
</dbReference>
<reference evidence="2 3" key="1">
    <citation type="submission" date="2021-12" db="EMBL/GenBank/DDBJ databases">
        <title>Siccirubricoccus leaddurans sp. nov., a high concentration Zn2+ tolerance bacterium.</title>
        <authorList>
            <person name="Cao Y."/>
        </authorList>
    </citation>
    <scope>NUCLEOTIDE SEQUENCE [LARGE SCALE GENOMIC DNA]</scope>
    <source>
        <strain evidence="2 3">KC 17139</strain>
    </source>
</reference>
<proteinExistence type="predicted"/>
<dbReference type="NCBIfam" id="NF046037">
    <property type="entry name" value="carphisopro"/>
    <property type="match status" value="1"/>
</dbReference>
<dbReference type="InterPro" id="IPR059216">
    <property type="entry name" value="LeuA_carph_isopro_dom"/>
</dbReference>
<evidence type="ECO:0000256" key="1">
    <source>
        <dbReference type="ARBA" id="ARBA00022649"/>
    </source>
</evidence>
<dbReference type="InterPro" id="IPR010982">
    <property type="entry name" value="Lambda_DNA-bd_dom_sf"/>
</dbReference>
<dbReference type="Pfam" id="PF15943">
    <property type="entry name" value="YdaS_toxin"/>
    <property type="match status" value="1"/>
</dbReference>
<dbReference type="Proteomes" id="UP001523392">
    <property type="component" value="Unassembled WGS sequence"/>
</dbReference>
<dbReference type="InterPro" id="IPR031856">
    <property type="entry name" value="YdaS_toxin-like"/>
</dbReference>